<organism evidence="2 3">
    <name type="scientific">Hyphomicrobium denitrificans 1NES1</name>
    <dbReference type="NCBI Taxonomy" id="670307"/>
    <lineage>
        <taxon>Bacteria</taxon>
        <taxon>Pseudomonadati</taxon>
        <taxon>Pseudomonadota</taxon>
        <taxon>Alphaproteobacteria</taxon>
        <taxon>Hyphomicrobiales</taxon>
        <taxon>Hyphomicrobiaceae</taxon>
        <taxon>Hyphomicrobium</taxon>
    </lineage>
</organism>
<accession>N0B1D9</accession>
<name>N0B1D9_9HYPH</name>
<dbReference type="AlphaFoldDB" id="N0B1D9"/>
<reference evidence="2 3" key="1">
    <citation type="journal article" date="2013" name="Genome Announc.">
        <title>Genome sequences for three denitrifying bacterial strains isolated from a uranium- and nitrate-contaminated subsurface environment.</title>
        <authorList>
            <person name="Venkatramanan R."/>
            <person name="Prakash O."/>
            <person name="Woyke T."/>
            <person name="Chain P."/>
            <person name="Goodwin L.A."/>
            <person name="Watson D."/>
            <person name="Brooks S."/>
            <person name="Kostka J.E."/>
            <person name="Green S.J."/>
        </authorList>
    </citation>
    <scope>NUCLEOTIDE SEQUENCE [LARGE SCALE GENOMIC DNA]</scope>
    <source>
        <strain evidence="2 3">1NES1</strain>
    </source>
</reference>
<protein>
    <submittedName>
        <fullName evidence="2">Uncharacterized protein</fullName>
    </submittedName>
</protein>
<sequence>MAAVAPTYGMLIPTLALFIVPSVPLVLVRDVVPFDPLIPASKLVPSSPLVPPDPLITPHPLVPSVTLVALP</sequence>
<feature type="transmembrane region" description="Helical" evidence="1">
    <location>
        <begin position="6"/>
        <end position="28"/>
    </location>
</feature>
<keyword evidence="1" id="KW-0812">Transmembrane</keyword>
<evidence type="ECO:0000313" key="3">
    <source>
        <dbReference type="Proteomes" id="UP000005952"/>
    </source>
</evidence>
<keyword evidence="1" id="KW-1133">Transmembrane helix</keyword>
<gene>
    <name evidence="2" type="ORF">HYPDE_28123</name>
</gene>
<keyword evidence="1" id="KW-0472">Membrane</keyword>
<dbReference type="Proteomes" id="UP000005952">
    <property type="component" value="Chromosome"/>
</dbReference>
<proteinExistence type="predicted"/>
<dbReference type="KEGG" id="hdt:HYPDE_28123"/>
<dbReference type="HOGENOM" id="CLU_2734579_0_0_5"/>
<dbReference type="EMBL" id="CP005587">
    <property type="protein sequence ID" value="AGK57304.1"/>
    <property type="molecule type" value="Genomic_DNA"/>
</dbReference>
<keyword evidence="3" id="KW-1185">Reference proteome</keyword>
<evidence type="ECO:0000256" key="1">
    <source>
        <dbReference type="SAM" id="Phobius"/>
    </source>
</evidence>
<evidence type="ECO:0000313" key="2">
    <source>
        <dbReference type="EMBL" id="AGK57304.1"/>
    </source>
</evidence>
<dbReference type="STRING" id="670307.HYPDE_28123"/>